<dbReference type="AlphaFoldDB" id="A0A7G2DYE8"/>
<evidence type="ECO:0000313" key="2">
    <source>
        <dbReference type="EMBL" id="CAD5313519.1"/>
    </source>
</evidence>
<sequence length="163" mass="19152">MKGNNDNNVFYVGHDPVHDEYKVLSMVWEDFSCRNLMNYNGNVSIFQSLNFFRDRIVDVWVLEEGGRSQWSDKKAFVLPDFQMNFQHGDRLWMGGTSRSEWSFTSSLEEKGRLSDSSQISSPLTVSMIFLIFYLHKELNDLDFDMEAAYFTFTTFEHGSHYSY</sequence>
<gene>
    <name evidence="2" type="ORF">AT9943_LOCUS2015</name>
</gene>
<dbReference type="Pfam" id="PF08268">
    <property type="entry name" value="FBA_3"/>
    <property type="match status" value="1"/>
</dbReference>
<evidence type="ECO:0000259" key="1">
    <source>
        <dbReference type="Pfam" id="PF08268"/>
    </source>
</evidence>
<name>A0A7G2DYE8_ARATH</name>
<protein>
    <submittedName>
        <fullName evidence="2">(thale cress) hypothetical protein</fullName>
    </submittedName>
</protein>
<organism evidence="2 3">
    <name type="scientific">Arabidopsis thaliana</name>
    <name type="common">Mouse-ear cress</name>
    <dbReference type="NCBI Taxonomy" id="3702"/>
    <lineage>
        <taxon>Eukaryota</taxon>
        <taxon>Viridiplantae</taxon>
        <taxon>Streptophyta</taxon>
        <taxon>Embryophyta</taxon>
        <taxon>Tracheophyta</taxon>
        <taxon>Spermatophyta</taxon>
        <taxon>Magnoliopsida</taxon>
        <taxon>eudicotyledons</taxon>
        <taxon>Gunneridae</taxon>
        <taxon>Pentapetalae</taxon>
        <taxon>rosids</taxon>
        <taxon>malvids</taxon>
        <taxon>Brassicales</taxon>
        <taxon>Brassicaceae</taxon>
        <taxon>Camelineae</taxon>
        <taxon>Arabidopsis</taxon>
    </lineage>
</organism>
<proteinExistence type="predicted"/>
<dbReference type="EMBL" id="LR881466">
    <property type="protein sequence ID" value="CAD5313519.1"/>
    <property type="molecule type" value="Genomic_DNA"/>
</dbReference>
<accession>A0A7G2DYE8</accession>
<dbReference type="InterPro" id="IPR013187">
    <property type="entry name" value="F-box-assoc_dom_typ3"/>
</dbReference>
<dbReference type="Proteomes" id="UP000516314">
    <property type="component" value="Chromosome 1"/>
</dbReference>
<evidence type="ECO:0000313" key="3">
    <source>
        <dbReference type="Proteomes" id="UP000516314"/>
    </source>
</evidence>
<reference evidence="2 3" key="1">
    <citation type="submission" date="2020-09" db="EMBL/GenBank/DDBJ databases">
        <authorList>
            <person name="Ashkenazy H."/>
        </authorList>
    </citation>
    <scope>NUCLEOTIDE SEQUENCE [LARGE SCALE GENOMIC DNA]</scope>
    <source>
        <strain evidence="3">cv. Cdm-0</strain>
    </source>
</reference>
<feature type="domain" description="F-box associated beta-propeller type 3" evidence="1">
    <location>
        <begin position="34"/>
        <end position="100"/>
    </location>
</feature>